<dbReference type="STRING" id="578459.A0A194SBK9"/>
<dbReference type="OrthoDB" id="2432613at2759"/>
<dbReference type="PANTHER" id="PTHR40633">
    <property type="entry name" value="MATRIX PROTEIN, PUTATIVE (AFU_ORTHOLOGUE AFUA_8G05410)-RELATED"/>
    <property type="match status" value="1"/>
</dbReference>
<dbReference type="EMBL" id="KQ474073">
    <property type="protein sequence ID" value="KPV77969.1"/>
    <property type="molecule type" value="Genomic_DNA"/>
</dbReference>
<feature type="domain" description="Yeast cell wall synthesis Kre9/Knh1-like N-terminal" evidence="4">
    <location>
        <begin position="145"/>
        <end position="231"/>
    </location>
</feature>
<feature type="chain" id="PRO_5008265599" description="Yeast cell wall synthesis Kre9/Knh1-like N-terminal domain-containing protein" evidence="3">
    <location>
        <begin position="25"/>
        <end position="379"/>
    </location>
</feature>
<feature type="region of interest" description="Disordered" evidence="2">
    <location>
        <begin position="299"/>
        <end position="340"/>
    </location>
</feature>
<evidence type="ECO:0000256" key="2">
    <source>
        <dbReference type="SAM" id="MobiDB-lite"/>
    </source>
</evidence>
<dbReference type="RefSeq" id="XP_018274018.1">
    <property type="nucleotide sequence ID" value="XM_018415346.1"/>
</dbReference>
<dbReference type="GeneID" id="28975794"/>
<reference evidence="5 6" key="1">
    <citation type="journal article" date="2015" name="Front. Microbiol.">
        <title>Genome sequence of the plant growth promoting endophytic yeast Rhodotorula graminis WP1.</title>
        <authorList>
            <person name="Firrincieli A."/>
            <person name="Otillar R."/>
            <person name="Salamov A."/>
            <person name="Schmutz J."/>
            <person name="Khan Z."/>
            <person name="Redman R.S."/>
            <person name="Fleck N.D."/>
            <person name="Lindquist E."/>
            <person name="Grigoriev I.V."/>
            <person name="Doty S.L."/>
        </authorList>
    </citation>
    <scope>NUCLEOTIDE SEQUENCE [LARGE SCALE GENOMIC DNA]</scope>
    <source>
        <strain evidence="5 6">WP1</strain>
    </source>
</reference>
<evidence type="ECO:0000313" key="6">
    <source>
        <dbReference type="Proteomes" id="UP000053890"/>
    </source>
</evidence>
<feature type="signal peptide" evidence="3">
    <location>
        <begin position="1"/>
        <end position="24"/>
    </location>
</feature>
<keyword evidence="1 3" id="KW-0732">Signal</keyword>
<evidence type="ECO:0000313" key="5">
    <source>
        <dbReference type="EMBL" id="KPV77969.1"/>
    </source>
</evidence>
<feature type="region of interest" description="Disordered" evidence="2">
    <location>
        <begin position="46"/>
        <end position="79"/>
    </location>
</feature>
<feature type="compositionally biased region" description="Basic and acidic residues" evidence="2">
    <location>
        <begin position="50"/>
        <end position="64"/>
    </location>
</feature>
<dbReference type="InterPro" id="IPR052982">
    <property type="entry name" value="SRP1/TIP1-like"/>
</dbReference>
<protein>
    <recommendedName>
        <fullName evidence="4">Yeast cell wall synthesis Kre9/Knh1-like N-terminal domain-containing protein</fullName>
    </recommendedName>
</protein>
<evidence type="ECO:0000256" key="3">
    <source>
        <dbReference type="SAM" id="SignalP"/>
    </source>
</evidence>
<keyword evidence="6" id="KW-1185">Reference proteome</keyword>
<dbReference type="AlphaFoldDB" id="A0A194SBK9"/>
<dbReference type="Pfam" id="PF10342">
    <property type="entry name" value="Kre9_KNH"/>
    <property type="match status" value="1"/>
</dbReference>
<dbReference type="PANTHER" id="PTHR40633:SF1">
    <property type="entry name" value="GPI ANCHORED SERINE-THREONINE RICH PROTEIN (AFU_ORTHOLOGUE AFUA_1G03630)"/>
    <property type="match status" value="1"/>
</dbReference>
<name>A0A194SBK9_RHOGW</name>
<evidence type="ECO:0000256" key="1">
    <source>
        <dbReference type="ARBA" id="ARBA00022729"/>
    </source>
</evidence>
<sequence length="379" mass="37175">MVAQLASATTALFALSFAAHLARADVVPTAPGPGEVFRVSCARSLGSGGARRERGARGGRERNVRGGAWGLGGRGERSKGYGRACRAGLGGSRCAAGEAAAASEDCVWWSRGGGRARSSGACRVAQRQKHLEQSQGILTDTVLPTVQVGEKCNIEWNLDTTGNWTDFSITLMTGSNFAMEPVQTVATGLDGTSGAQTIDYTCPNVSPNSAIYFYQFSQDGADTAWTTRFTIAAADGSTTKPTESTAGIAWGTGSLVSAGGSASSAAASGSAAASSAAGSASSAASSAVAASSSAAASSTTVESSSSSADDASSSTSTEAPSSASSSASSGPARSSMTMSAPSASVSAPASAAANADNAAGRAAASVVAVLGAAVALVFA</sequence>
<proteinExistence type="predicted"/>
<evidence type="ECO:0000259" key="4">
    <source>
        <dbReference type="Pfam" id="PF10342"/>
    </source>
</evidence>
<accession>A0A194SBK9</accession>
<dbReference type="Proteomes" id="UP000053890">
    <property type="component" value="Unassembled WGS sequence"/>
</dbReference>
<organism evidence="5 6">
    <name type="scientific">Rhodotorula graminis (strain WP1)</name>
    <dbReference type="NCBI Taxonomy" id="578459"/>
    <lineage>
        <taxon>Eukaryota</taxon>
        <taxon>Fungi</taxon>
        <taxon>Dikarya</taxon>
        <taxon>Basidiomycota</taxon>
        <taxon>Pucciniomycotina</taxon>
        <taxon>Microbotryomycetes</taxon>
        <taxon>Sporidiobolales</taxon>
        <taxon>Sporidiobolaceae</taxon>
        <taxon>Rhodotorula</taxon>
    </lineage>
</organism>
<dbReference type="InterPro" id="IPR018466">
    <property type="entry name" value="Kre9/Knh1-like_N"/>
</dbReference>
<gene>
    <name evidence="5" type="ORF">RHOBADRAFT_50493</name>
</gene>